<name>A0A1M2W6S0_TRAPU</name>
<dbReference type="Proteomes" id="UP000184267">
    <property type="component" value="Unassembled WGS sequence"/>
</dbReference>
<gene>
    <name evidence="1" type="ORF">TRAPUB_6800</name>
</gene>
<evidence type="ECO:0000313" key="2">
    <source>
        <dbReference type="Proteomes" id="UP000184267"/>
    </source>
</evidence>
<dbReference type="EMBL" id="MNAD01000151">
    <property type="protein sequence ID" value="OJT15539.1"/>
    <property type="molecule type" value="Genomic_DNA"/>
</dbReference>
<evidence type="ECO:0000313" key="1">
    <source>
        <dbReference type="EMBL" id="OJT15539.1"/>
    </source>
</evidence>
<reference evidence="1 2" key="1">
    <citation type="submission" date="2016-10" db="EMBL/GenBank/DDBJ databases">
        <title>Genome sequence of the basidiomycete white-rot fungus Trametes pubescens.</title>
        <authorList>
            <person name="Makela M.R."/>
            <person name="Granchi Z."/>
            <person name="Peng M."/>
            <person name="De Vries R.P."/>
            <person name="Grigoriev I."/>
            <person name="Riley R."/>
            <person name="Hilden K."/>
        </authorList>
    </citation>
    <scope>NUCLEOTIDE SEQUENCE [LARGE SCALE GENOMIC DNA]</scope>
    <source>
        <strain evidence="1 2">FBCC735</strain>
    </source>
</reference>
<dbReference type="AlphaFoldDB" id="A0A1M2W6S0"/>
<proteinExistence type="predicted"/>
<keyword evidence="2" id="KW-1185">Reference proteome</keyword>
<accession>A0A1M2W6S0</accession>
<comment type="caution">
    <text evidence="1">The sequence shown here is derived from an EMBL/GenBank/DDBJ whole genome shotgun (WGS) entry which is preliminary data.</text>
</comment>
<organism evidence="1 2">
    <name type="scientific">Trametes pubescens</name>
    <name type="common">White-rot fungus</name>
    <dbReference type="NCBI Taxonomy" id="154538"/>
    <lineage>
        <taxon>Eukaryota</taxon>
        <taxon>Fungi</taxon>
        <taxon>Dikarya</taxon>
        <taxon>Basidiomycota</taxon>
        <taxon>Agaricomycotina</taxon>
        <taxon>Agaricomycetes</taxon>
        <taxon>Polyporales</taxon>
        <taxon>Polyporaceae</taxon>
        <taxon>Trametes</taxon>
    </lineage>
</organism>
<protein>
    <submittedName>
        <fullName evidence="1">Uncharacterized protein</fullName>
    </submittedName>
</protein>
<sequence>MGNNIRAFYEAHSYAWKIDQIPRIQLESARRLIESGRISAGPALPVPAVGDEDESLLLTVSTSDNHSSDDYLKSSDSVSLEEAFTSFDYGSESDKNEDEACLEENAGAKNKGEADYHALPIPATRNSPTLTSYTEPIGCPLFPELGDCIFLENATGPSGGPIDLLGDYWGLSLWEDEPNVVLLHPVLIPIPINVAATAPVEETPSPIPTTVEETSSPILATTLVEEIHDECRDHYLRPRFLGKAIIPVRQPTLA</sequence>